<gene>
    <name evidence="3" type="ORF">MNOR_LOCUS2765</name>
</gene>
<keyword evidence="2" id="KW-0812">Transmembrane</keyword>
<feature type="transmembrane region" description="Helical" evidence="2">
    <location>
        <begin position="255"/>
        <end position="274"/>
    </location>
</feature>
<comment type="caution">
    <text evidence="3">The sequence shown here is derived from an EMBL/GenBank/DDBJ whole genome shotgun (WGS) entry which is preliminary data.</text>
</comment>
<organism evidence="3 4">
    <name type="scientific">Meganyctiphanes norvegica</name>
    <name type="common">Northern krill</name>
    <name type="synonym">Thysanopoda norvegica</name>
    <dbReference type="NCBI Taxonomy" id="48144"/>
    <lineage>
        <taxon>Eukaryota</taxon>
        <taxon>Metazoa</taxon>
        <taxon>Ecdysozoa</taxon>
        <taxon>Arthropoda</taxon>
        <taxon>Crustacea</taxon>
        <taxon>Multicrustacea</taxon>
        <taxon>Malacostraca</taxon>
        <taxon>Eumalacostraca</taxon>
        <taxon>Eucarida</taxon>
        <taxon>Euphausiacea</taxon>
        <taxon>Euphausiidae</taxon>
        <taxon>Meganyctiphanes</taxon>
    </lineage>
</organism>
<evidence type="ECO:0000256" key="1">
    <source>
        <dbReference type="SAM" id="MobiDB-lite"/>
    </source>
</evidence>
<feature type="region of interest" description="Disordered" evidence="1">
    <location>
        <begin position="158"/>
        <end position="190"/>
    </location>
</feature>
<feature type="region of interest" description="Disordered" evidence="1">
    <location>
        <begin position="1"/>
        <end position="141"/>
    </location>
</feature>
<evidence type="ECO:0000313" key="4">
    <source>
        <dbReference type="Proteomes" id="UP001497623"/>
    </source>
</evidence>
<feature type="region of interest" description="Disordered" evidence="1">
    <location>
        <begin position="439"/>
        <end position="477"/>
    </location>
</feature>
<reference evidence="3 4" key="1">
    <citation type="submission" date="2024-05" db="EMBL/GenBank/DDBJ databases">
        <authorList>
            <person name="Wallberg A."/>
        </authorList>
    </citation>
    <scope>NUCLEOTIDE SEQUENCE [LARGE SCALE GENOMIC DNA]</scope>
</reference>
<sequence>MSTAPVPKPILKPPVRNPWVSEDCGESSSSDGGGAPGTTAAHGPPHQHQYATPYPQTSSGSSSHGGGGTHPNHTSSSSNSQPCSVAGTHQPTTARGPVPVHGPPHHHHHHHAHQHHPPHHMAHHHGGPPHSNVPHSQTMQSLPEVGNAHGQQMPLTTAHSLHGTLPPPPPPWAAAEHQMPPPWVGNAGGKPLPPGLFTVGQDPHWQPIHYTGQHQQPMLHYPLLTQGHVSSHPMRATELSRCEQCHAHCFRAAQAAFVGGIVTGFSLLVAGGVFHRQHGQHLQVLVYIGALVSLVCVVLLVIFCAMNKDFRGGRRGGGPHGAAMRLAALDPEAVPLRQVEVPPVIMQQADAKHTQNSCIVKGGNPNMCHVPNNSGPCIMVPNSHNVYLHSSSNHTHATGCLLANQGANMMATEHQHFAQARHVNQRSYDEEAHRYNQLWKQQEASSAPTTTATTSHQTHHSSSSTTHKTNSEAVTNF</sequence>
<dbReference type="AlphaFoldDB" id="A0AAV2PNL9"/>
<keyword evidence="2" id="KW-0472">Membrane</keyword>
<dbReference type="EMBL" id="CAXKWB010000879">
    <property type="protein sequence ID" value="CAL4062688.1"/>
    <property type="molecule type" value="Genomic_DNA"/>
</dbReference>
<dbReference type="Proteomes" id="UP001497623">
    <property type="component" value="Unassembled WGS sequence"/>
</dbReference>
<keyword evidence="2" id="KW-1133">Transmembrane helix</keyword>
<evidence type="ECO:0000313" key="3">
    <source>
        <dbReference type="EMBL" id="CAL4062688.1"/>
    </source>
</evidence>
<proteinExistence type="predicted"/>
<protein>
    <submittedName>
        <fullName evidence="3">Uncharacterized protein</fullName>
    </submittedName>
</protein>
<accession>A0AAV2PNL9</accession>
<feature type="transmembrane region" description="Helical" evidence="2">
    <location>
        <begin position="286"/>
        <end position="306"/>
    </location>
</feature>
<name>A0AAV2PNL9_MEGNR</name>
<feature type="compositionally biased region" description="Low complexity" evidence="1">
    <location>
        <begin position="444"/>
        <end position="468"/>
    </location>
</feature>
<feature type="compositionally biased region" description="Pro residues" evidence="1">
    <location>
        <begin position="1"/>
        <end position="16"/>
    </location>
</feature>
<feature type="compositionally biased region" description="Low complexity" evidence="1">
    <location>
        <begin position="70"/>
        <end position="82"/>
    </location>
</feature>
<feature type="compositionally biased region" description="Basic residues" evidence="1">
    <location>
        <begin position="103"/>
        <end position="127"/>
    </location>
</feature>
<keyword evidence="4" id="KW-1185">Reference proteome</keyword>
<evidence type="ECO:0000256" key="2">
    <source>
        <dbReference type="SAM" id="Phobius"/>
    </source>
</evidence>
<feature type="compositionally biased region" description="Low complexity" evidence="1">
    <location>
        <begin position="37"/>
        <end position="46"/>
    </location>
</feature>